<protein>
    <submittedName>
        <fullName evidence="1">Uncharacterized protein</fullName>
    </submittedName>
</protein>
<reference evidence="1 2" key="1">
    <citation type="submission" date="2018-08" db="EMBL/GenBank/DDBJ databases">
        <title>Vibrio isolated from the Eastern China Marginal Seas.</title>
        <authorList>
            <person name="Li Y."/>
        </authorList>
    </citation>
    <scope>NUCLEOTIDE SEQUENCE [LARGE SCALE GENOMIC DNA]</scope>
    <source>
        <strain evidence="1 2">BEI233</strain>
    </source>
</reference>
<evidence type="ECO:0000313" key="2">
    <source>
        <dbReference type="Proteomes" id="UP000273252"/>
    </source>
</evidence>
<dbReference type="Proteomes" id="UP000273252">
    <property type="component" value="Unassembled WGS sequence"/>
</dbReference>
<dbReference type="OrthoDB" id="5871782at2"/>
<name>A0A3A6QZK4_9VIBR</name>
<evidence type="ECO:0000313" key="1">
    <source>
        <dbReference type="EMBL" id="RJX68685.1"/>
    </source>
</evidence>
<dbReference type="EMBL" id="QVMU01000019">
    <property type="protein sequence ID" value="RJX68685.1"/>
    <property type="molecule type" value="Genomic_DNA"/>
</dbReference>
<organism evidence="1 2">
    <name type="scientific">Vibrio sinensis</name>
    <dbReference type="NCBI Taxonomy" id="2302434"/>
    <lineage>
        <taxon>Bacteria</taxon>
        <taxon>Pseudomonadati</taxon>
        <taxon>Pseudomonadota</taxon>
        <taxon>Gammaproteobacteria</taxon>
        <taxon>Vibrionales</taxon>
        <taxon>Vibrionaceae</taxon>
        <taxon>Vibrio</taxon>
    </lineage>
</organism>
<gene>
    <name evidence="1" type="ORF">DZ860_16965</name>
</gene>
<sequence length="131" mass="14555">MQPTVLSTFGQFVTPSVANSADFIDITEPAHSVGFHFSHVVMSQHAWFTVIDVSDMAINIDKDALTIQLLRQVRRAARKAPHSAQVSFTVCKPPTTTNCYVNRPATLVARIDTSEKQQPILVIMLEEEESD</sequence>
<dbReference type="RefSeq" id="WP_120033686.1">
    <property type="nucleotide sequence ID" value="NZ_QVMU01000019.1"/>
</dbReference>
<proteinExistence type="predicted"/>
<keyword evidence="2" id="KW-1185">Reference proteome</keyword>
<accession>A0A3A6QZK4</accession>
<dbReference type="AlphaFoldDB" id="A0A3A6QZK4"/>
<comment type="caution">
    <text evidence="1">The sequence shown here is derived from an EMBL/GenBank/DDBJ whole genome shotgun (WGS) entry which is preliminary data.</text>
</comment>